<organism evidence="3 5">
    <name type="scientific">Candidatus Chlorohelix allophototropha</name>
    <dbReference type="NCBI Taxonomy" id="3003348"/>
    <lineage>
        <taxon>Bacteria</taxon>
        <taxon>Bacillati</taxon>
        <taxon>Chloroflexota</taxon>
        <taxon>Chloroflexia</taxon>
        <taxon>Candidatus Chloroheliales</taxon>
        <taxon>Candidatus Chloroheliaceae</taxon>
        <taxon>Candidatus Chlorohelix</taxon>
    </lineage>
</organism>
<dbReference type="InterPro" id="IPR000510">
    <property type="entry name" value="Nase/OxRdtase_comp1"/>
</dbReference>
<evidence type="ECO:0000259" key="2">
    <source>
        <dbReference type="Pfam" id="PF00148"/>
    </source>
</evidence>
<dbReference type="Gene3D" id="3.40.50.1980">
    <property type="entry name" value="Nitrogenase molybdenum iron protein domain"/>
    <property type="match status" value="3"/>
</dbReference>
<evidence type="ECO:0000313" key="6">
    <source>
        <dbReference type="Proteomes" id="UP001431572"/>
    </source>
</evidence>
<feature type="domain" description="Nitrogenase/oxidoreductase component 1" evidence="2">
    <location>
        <begin position="150"/>
        <end position="548"/>
    </location>
</feature>
<evidence type="ECO:0000313" key="4">
    <source>
        <dbReference type="EMBL" id="WJW69718.1"/>
    </source>
</evidence>
<dbReference type="EMBL" id="CP128400">
    <property type="protein sequence ID" value="WJW69718.1"/>
    <property type="molecule type" value="Genomic_DNA"/>
</dbReference>
<name>A0A8T7M723_9CHLR</name>
<dbReference type="AlphaFoldDB" id="A0A8T7M723"/>
<dbReference type="PANTHER" id="PTHR33712">
    <property type="entry name" value="LIGHT-INDEPENDENT PROTOCHLOROPHYLLIDE REDUCTASE SUBUNIT B"/>
    <property type="match status" value="1"/>
</dbReference>
<dbReference type="GO" id="GO:0016491">
    <property type="term" value="F:oxidoreductase activity"/>
    <property type="evidence" value="ECO:0007669"/>
    <property type="project" value="InterPro"/>
</dbReference>
<dbReference type="EMBL" id="JACATZ010000003">
    <property type="protein sequence ID" value="NWJ47813.1"/>
    <property type="molecule type" value="Genomic_DNA"/>
</dbReference>
<keyword evidence="6" id="KW-1185">Reference proteome</keyword>
<evidence type="ECO:0000313" key="3">
    <source>
        <dbReference type="EMBL" id="NWJ47813.1"/>
    </source>
</evidence>
<dbReference type="PANTHER" id="PTHR33712:SF7">
    <property type="entry name" value="LIGHT-INDEPENDENT PROTOCHLOROPHYLLIDE REDUCTASE SUBUNIT B"/>
    <property type="match status" value="1"/>
</dbReference>
<dbReference type="Pfam" id="PF00148">
    <property type="entry name" value="Oxidored_nitro"/>
    <property type="match status" value="1"/>
</dbReference>
<dbReference type="SUPFAM" id="SSF53807">
    <property type="entry name" value="Helical backbone' metal receptor"/>
    <property type="match status" value="1"/>
</dbReference>
<dbReference type="RefSeq" id="WP_341471591.1">
    <property type="nucleotide sequence ID" value="NZ_CP128400.1"/>
</dbReference>
<dbReference type="InterPro" id="IPR050152">
    <property type="entry name" value="ChlB/BchB/BchZ"/>
</dbReference>
<dbReference type="Proteomes" id="UP001431572">
    <property type="component" value="Chromosome 2"/>
</dbReference>
<evidence type="ECO:0000313" key="5">
    <source>
        <dbReference type="Proteomes" id="UP000521676"/>
    </source>
</evidence>
<accession>A0A8T7M723</accession>
<proteinExistence type="predicted"/>
<reference evidence="4" key="2">
    <citation type="journal article" date="2024" name="Nature">
        <title>Anoxygenic phototroph of the Chloroflexota uses a type I reaction centre.</title>
        <authorList>
            <person name="Tsuji J.M."/>
            <person name="Shaw N.A."/>
            <person name="Nagashima S."/>
            <person name="Venkiteswaran J.J."/>
            <person name="Schiff S.L."/>
            <person name="Watanabe T."/>
            <person name="Fukui M."/>
            <person name="Hanada S."/>
            <person name="Tank M."/>
            <person name="Neufeld J.D."/>
        </authorList>
    </citation>
    <scope>NUCLEOTIDE SEQUENCE</scope>
    <source>
        <strain evidence="4">L227-S17</strain>
    </source>
</reference>
<dbReference type="Proteomes" id="UP000521676">
    <property type="component" value="Unassembled WGS sequence"/>
</dbReference>
<evidence type="ECO:0000256" key="1">
    <source>
        <dbReference type="SAM" id="MobiDB-lite"/>
    </source>
</evidence>
<sequence length="657" mass="72725">MPNKDPFSADFDPMDEDALNLGTTQAVKTKPVVANGVKPKAVAKVSNDPMEQDIGEAEIGFTPANTGVSNFWTTKKSATPAPVAPPQKPAKDLGYEDADENNAAFTRRKAVKGEESQREHIRASASRIFGEEEGRKAPNIPLDTPVSNGYWGAMFTFTCMSDVEVVVDAPVGCYSLPATATINYTDALPEIGNLASSNITEVEVTLDGTTRRVMDAVRRVKEREERAGQKKHLIVVSSQESELIGADHVMSLQRKHPDVIYFSSRAFELDEWKARDVSLLWLYQERKRRIAAGLVEKSPPANFASTPTHRVNIISSTYSCFNSYADLHELERLVRGAGGDLYFSFPFGAKFADMDRLDESAVNVVMYREFGESLAKELGKPYLFAPFGMQETTEFVLQLGKLLGTEEQAKAFVAKEKRETLLPIWDIWLGAPQDFYNTTKLAIIANESYALGLTRFLGDELGMEIGTVINRQKSNDTNNYMLRNRLQAERPTVVMGSMNERIYMAEAGLTARFIPAALPVPFINRSVGTPYMGYMGAVYVIQLVTNAIFDVLFDILPRERRDATGLPAGPGGMRPTANAAPPAQGEKHSAKLDELSELKWRDEAKAIFDQLLEKVPWVARISASDKLRQAAVSEARAANLEEVTVEMVMKALPQVMR</sequence>
<gene>
    <name evidence="3" type="ORF">HXX08_18325</name>
    <name evidence="4" type="ORF">OZ401_003347</name>
</gene>
<reference evidence="3 5" key="1">
    <citation type="submission" date="2020-06" db="EMBL/GenBank/DDBJ databases">
        <title>Anoxygenic phototrophic Chloroflexota member uses a Type I reaction center.</title>
        <authorList>
            <person name="Tsuji J.M."/>
            <person name="Shaw N.A."/>
            <person name="Nagashima S."/>
            <person name="Venkiteswaran J."/>
            <person name="Schiff S.L."/>
            <person name="Hanada S."/>
            <person name="Tank M."/>
            <person name="Neufeld J.D."/>
        </authorList>
    </citation>
    <scope>NUCLEOTIDE SEQUENCE [LARGE SCALE GENOMIC DNA]</scope>
    <source>
        <strain evidence="3">L227-S17</strain>
    </source>
</reference>
<protein>
    <submittedName>
        <fullName evidence="3">Chlorophyllide reductase subunit Z</fullName>
    </submittedName>
</protein>
<feature type="region of interest" description="Disordered" evidence="1">
    <location>
        <begin position="564"/>
        <end position="588"/>
    </location>
</feature>